<protein>
    <submittedName>
        <fullName evidence="5">Trypsin inhibitor</fullName>
    </submittedName>
</protein>
<sequence length="194" mass="21297">SWQGRTPSRSKSPPSASFVHSEKVALKRWGRNCSTAVSEEHPSLADHLRMLFAVIFFGLLGFAVAGQESCGPNEVWTDCTSCELKCGESEDTMCEGICNPPSCECSPSRRMRRTEDGRCVLASQCPKKNAKKEAGKCEKPNEQWSKCRGCEGTCAQRFVPCTRNCRPPGCECIASAGFVRDAQGNCIKFEDCPK</sequence>
<dbReference type="PANTHER" id="PTHR23259">
    <property type="entry name" value="RIDDLE"/>
    <property type="match status" value="1"/>
</dbReference>
<dbReference type="OMA" id="NDRDICI"/>
<gene>
    <name evidence="5" type="ORF">Tcan_08038</name>
</gene>
<dbReference type="InterPro" id="IPR002919">
    <property type="entry name" value="TIL_dom"/>
</dbReference>
<proteinExistence type="predicted"/>
<dbReference type="CDD" id="cd19941">
    <property type="entry name" value="TIL"/>
    <property type="match status" value="2"/>
</dbReference>
<feature type="non-terminal residue" evidence="5">
    <location>
        <position position="1"/>
    </location>
</feature>
<dbReference type="AlphaFoldDB" id="A0A0B2USN3"/>
<dbReference type="InterPro" id="IPR036084">
    <property type="entry name" value="Ser_inhib-like_sf"/>
</dbReference>
<reference evidence="5 6" key="1">
    <citation type="submission" date="2014-11" db="EMBL/GenBank/DDBJ databases">
        <title>Genetic blueprint of the zoonotic pathogen Toxocara canis.</title>
        <authorList>
            <person name="Zhu X.-Q."/>
            <person name="Korhonen P.K."/>
            <person name="Cai H."/>
            <person name="Young N.D."/>
            <person name="Nejsum P."/>
            <person name="von Samson-Himmelstjerna G."/>
            <person name="Boag P.R."/>
            <person name="Tan P."/>
            <person name="Li Q."/>
            <person name="Min J."/>
            <person name="Yang Y."/>
            <person name="Wang X."/>
            <person name="Fang X."/>
            <person name="Hall R.S."/>
            <person name="Hofmann A."/>
            <person name="Sternberg P.W."/>
            <person name="Jex A.R."/>
            <person name="Gasser R.B."/>
        </authorList>
    </citation>
    <scope>NUCLEOTIDE SEQUENCE [LARGE SCALE GENOMIC DNA]</scope>
    <source>
        <strain evidence="5">PN_DK_2014</strain>
    </source>
</reference>
<evidence type="ECO:0000259" key="4">
    <source>
        <dbReference type="Pfam" id="PF01826"/>
    </source>
</evidence>
<evidence type="ECO:0000256" key="1">
    <source>
        <dbReference type="ARBA" id="ARBA00022690"/>
    </source>
</evidence>
<keyword evidence="6" id="KW-1185">Reference proteome</keyword>
<evidence type="ECO:0000256" key="3">
    <source>
        <dbReference type="ARBA" id="ARBA00023157"/>
    </source>
</evidence>
<dbReference type="OrthoDB" id="5788972at2759"/>
<comment type="caution">
    <text evidence="5">The sequence shown here is derived from an EMBL/GenBank/DDBJ whole genome shotgun (WGS) entry which is preliminary data.</text>
</comment>
<evidence type="ECO:0000313" key="5">
    <source>
        <dbReference type="EMBL" id="KHN74036.1"/>
    </source>
</evidence>
<name>A0A0B2USN3_TOXCA</name>
<accession>A0A0B2USN3</accession>
<feature type="domain" description="TIL" evidence="4">
    <location>
        <begin position="139"/>
        <end position="192"/>
    </location>
</feature>
<dbReference type="STRING" id="6265.A0A0B2USN3"/>
<keyword evidence="3" id="KW-1015">Disulfide bond</keyword>
<dbReference type="Pfam" id="PF01826">
    <property type="entry name" value="TIL"/>
    <property type="match status" value="1"/>
</dbReference>
<dbReference type="SUPFAM" id="SSF57567">
    <property type="entry name" value="Serine protease inhibitors"/>
    <property type="match status" value="2"/>
</dbReference>
<dbReference type="PANTHER" id="PTHR23259:SF82">
    <property type="entry name" value="SERINE PROTEASE INHIBITOR 1 PROTEIN"/>
    <property type="match status" value="1"/>
</dbReference>
<dbReference type="GO" id="GO:0004867">
    <property type="term" value="F:serine-type endopeptidase inhibitor activity"/>
    <property type="evidence" value="ECO:0007669"/>
    <property type="project" value="UniProtKB-KW"/>
</dbReference>
<evidence type="ECO:0000313" key="6">
    <source>
        <dbReference type="Proteomes" id="UP000031036"/>
    </source>
</evidence>
<dbReference type="EMBL" id="JPKZ01002980">
    <property type="protein sequence ID" value="KHN74036.1"/>
    <property type="molecule type" value="Genomic_DNA"/>
</dbReference>
<organism evidence="5 6">
    <name type="scientific">Toxocara canis</name>
    <name type="common">Canine roundworm</name>
    <dbReference type="NCBI Taxonomy" id="6265"/>
    <lineage>
        <taxon>Eukaryota</taxon>
        <taxon>Metazoa</taxon>
        <taxon>Ecdysozoa</taxon>
        <taxon>Nematoda</taxon>
        <taxon>Chromadorea</taxon>
        <taxon>Rhabditida</taxon>
        <taxon>Spirurina</taxon>
        <taxon>Ascaridomorpha</taxon>
        <taxon>Ascaridoidea</taxon>
        <taxon>Toxocaridae</taxon>
        <taxon>Toxocara</taxon>
    </lineage>
</organism>
<dbReference type="Proteomes" id="UP000031036">
    <property type="component" value="Unassembled WGS sequence"/>
</dbReference>
<evidence type="ECO:0000256" key="2">
    <source>
        <dbReference type="ARBA" id="ARBA00022900"/>
    </source>
</evidence>
<dbReference type="InterPro" id="IPR051368">
    <property type="entry name" value="SerProtInhib-TIL_Domain"/>
</dbReference>
<keyword evidence="2" id="KW-0722">Serine protease inhibitor</keyword>
<keyword evidence="1" id="KW-0646">Protease inhibitor</keyword>
<dbReference type="Gene3D" id="2.10.25.10">
    <property type="entry name" value="Laminin"/>
    <property type="match status" value="2"/>
</dbReference>